<accession>A0A158D3X4</accession>
<organism evidence="1 2">
    <name type="scientific">Caballeronia pedi</name>
    <dbReference type="NCBI Taxonomy" id="1777141"/>
    <lineage>
        <taxon>Bacteria</taxon>
        <taxon>Pseudomonadati</taxon>
        <taxon>Pseudomonadota</taxon>
        <taxon>Betaproteobacteria</taxon>
        <taxon>Burkholderiales</taxon>
        <taxon>Burkholderiaceae</taxon>
        <taxon>Caballeronia</taxon>
    </lineage>
</organism>
<gene>
    <name evidence="1" type="ORF">AWB80_06205</name>
</gene>
<proteinExistence type="predicted"/>
<dbReference type="AlphaFoldDB" id="A0A158D3X4"/>
<evidence type="ECO:0000313" key="2">
    <source>
        <dbReference type="Proteomes" id="UP000054911"/>
    </source>
</evidence>
<sequence>MAHVVLFTLFLTEAGHGLLDAAYLRKVEGELAGVLKHGEATGEWGFPSSLIEPLTIIVNEHDRQLHEVRLAEIAAATRRLDQRRAIAMRLADAERTATS</sequence>
<dbReference type="EMBL" id="FCOE02000030">
    <property type="protein sequence ID" value="SAK88906.1"/>
    <property type="molecule type" value="Genomic_DNA"/>
</dbReference>
<comment type="caution">
    <text evidence="1">The sequence shown here is derived from an EMBL/GenBank/DDBJ whole genome shotgun (WGS) entry which is preliminary data.</text>
</comment>
<dbReference type="STRING" id="1777141.AWB80_06205"/>
<dbReference type="Proteomes" id="UP000054911">
    <property type="component" value="Unassembled WGS sequence"/>
</dbReference>
<keyword evidence="2" id="KW-1185">Reference proteome</keyword>
<protein>
    <recommendedName>
        <fullName evidence="3">Fis family transcriptional regulator</fullName>
    </recommendedName>
</protein>
<evidence type="ECO:0000313" key="1">
    <source>
        <dbReference type="EMBL" id="SAK88906.1"/>
    </source>
</evidence>
<reference evidence="1" key="1">
    <citation type="submission" date="2016-01" db="EMBL/GenBank/DDBJ databases">
        <authorList>
            <person name="Peeters C."/>
        </authorList>
    </citation>
    <scope>NUCLEOTIDE SEQUENCE [LARGE SCALE GENOMIC DNA]</scope>
    <source>
        <strain evidence="1">LMG 29323</strain>
    </source>
</reference>
<evidence type="ECO:0008006" key="3">
    <source>
        <dbReference type="Google" id="ProtNLM"/>
    </source>
</evidence>
<name>A0A158D3X4_9BURK</name>